<sequence length="97" mass="11031">MAALSNITNTKELERQLSAITTALGHNSNADDNWQDQEKALQTLRNMLNGGDKAWKDSIVREMRALSSGVVQCSTNIAISCRHQRDRRPWKATWIRH</sequence>
<proteinExistence type="predicted"/>
<accession>A0A068RS59</accession>
<reference evidence="1" key="1">
    <citation type="submission" date="2013-08" db="EMBL/GenBank/DDBJ databases">
        <title>Gene expansion shapes genome architecture in the human pathogen Lichtheimia corymbifera: an evolutionary genomics analysis in the ancient terrestrial Mucorales (Mucoromycotina).</title>
        <authorList>
            <person name="Schwartze V.U."/>
            <person name="Winter S."/>
            <person name="Shelest E."/>
            <person name="Marcet-Houben M."/>
            <person name="Horn F."/>
            <person name="Wehner S."/>
            <person name="Hoffmann K."/>
            <person name="Riege K."/>
            <person name="Sammeth M."/>
            <person name="Nowrousian M."/>
            <person name="Valiante V."/>
            <person name="Linde J."/>
            <person name="Jacobsen I.D."/>
            <person name="Marz M."/>
            <person name="Brakhage A.A."/>
            <person name="Gabaldon T."/>
            <person name="Bocker S."/>
            <person name="Voigt K."/>
        </authorList>
    </citation>
    <scope>NUCLEOTIDE SEQUENCE [LARGE SCALE GENOMIC DNA]</scope>
    <source>
        <strain evidence="1">FSU 9682</strain>
    </source>
</reference>
<name>A0A068RS59_9FUNG</name>
<gene>
    <name evidence="1" type="ORF">LCOR_04293.1</name>
</gene>
<dbReference type="EMBL" id="CBTN010000015">
    <property type="protein sequence ID" value="CDH52859.1"/>
    <property type="molecule type" value="Genomic_DNA"/>
</dbReference>
<organism evidence="1 2">
    <name type="scientific">Lichtheimia corymbifera JMRC:FSU:9682</name>
    <dbReference type="NCBI Taxonomy" id="1263082"/>
    <lineage>
        <taxon>Eukaryota</taxon>
        <taxon>Fungi</taxon>
        <taxon>Fungi incertae sedis</taxon>
        <taxon>Mucoromycota</taxon>
        <taxon>Mucoromycotina</taxon>
        <taxon>Mucoromycetes</taxon>
        <taxon>Mucorales</taxon>
        <taxon>Lichtheimiaceae</taxon>
        <taxon>Lichtheimia</taxon>
    </lineage>
</organism>
<keyword evidence="2" id="KW-1185">Reference proteome</keyword>
<evidence type="ECO:0000313" key="2">
    <source>
        <dbReference type="Proteomes" id="UP000027586"/>
    </source>
</evidence>
<dbReference type="InterPro" id="IPR011989">
    <property type="entry name" value="ARM-like"/>
</dbReference>
<dbReference type="AlphaFoldDB" id="A0A068RS59"/>
<comment type="caution">
    <text evidence="1">The sequence shown here is derived from an EMBL/GenBank/DDBJ whole genome shotgun (WGS) entry which is preliminary data.</text>
</comment>
<evidence type="ECO:0000313" key="1">
    <source>
        <dbReference type="EMBL" id="CDH52859.1"/>
    </source>
</evidence>
<protein>
    <submittedName>
        <fullName evidence="1">Uncharacterized protein</fullName>
    </submittedName>
</protein>
<dbReference type="OrthoDB" id="46159at2759"/>
<dbReference type="Proteomes" id="UP000027586">
    <property type="component" value="Unassembled WGS sequence"/>
</dbReference>
<dbReference type="VEuPathDB" id="FungiDB:LCOR_04293.1"/>
<dbReference type="Gene3D" id="1.25.10.10">
    <property type="entry name" value="Leucine-rich Repeat Variant"/>
    <property type="match status" value="1"/>
</dbReference>